<organism evidence="1">
    <name type="scientific">Anguilla anguilla</name>
    <name type="common">European freshwater eel</name>
    <name type="synonym">Muraena anguilla</name>
    <dbReference type="NCBI Taxonomy" id="7936"/>
    <lineage>
        <taxon>Eukaryota</taxon>
        <taxon>Metazoa</taxon>
        <taxon>Chordata</taxon>
        <taxon>Craniata</taxon>
        <taxon>Vertebrata</taxon>
        <taxon>Euteleostomi</taxon>
        <taxon>Actinopterygii</taxon>
        <taxon>Neopterygii</taxon>
        <taxon>Teleostei</taxon>
        <taxon>Anguilliformes</taxon>
        <taxon>Anguillidae</taxon>
        <taxon>Anguilla</taxon>
    </lineage>
</organism>
<evidence type="ECO:0000313" key="1">
    <source>
        <dbReference type="EMBL" id="JAH89616.1"/>
    </source>
</evidence>
<protein>
    <submittedName>
        <fullName evidence="1">Uncharacterized protein</fullName>
    </submittedName>
</protein>
<reference evidence="1" key="2">
    <citation type="journal article" date="2015" name="Fish Shellfish Immunol.">
        <title>Early steps in the European eel (Anguilla anguilla)-Vibrio vulnificus interaction in the gills: Role of the RtxA13 toxin.</title>
        <authorList>
            <person name="Callol A."/>
            <person name="Pajuelo D."/>
            <person name="Ebbesson L."/>
            <person name="Teles M."/>
            <person name="MacKenzie S."/>
            <person name="Amaro C."/>
        </authorList>
    </citation>
    <scope>NUCLEOTIDE SEQUENCE</scope>
</reference>
<proteinExistence type="predicted"/>
<name>A0A0E9WH45_ANGAN</name>
<dbReference type="EMBL" id="GBXM01018961">
    <property type="protein sequence ID" value="JAH89616.1"/>
    <property type="molecule type" value="Transcribed_RNA"/>
</dbReference>
<sequence>MGRPVSTNHPPHPLTVGSHPSLLITHIILIGTFYSQSNLQRFTYLSEYGYCNSSFMTYFEKFTGHKW</sequence>
<accession>A0A0E9WH45</accession>
<dbReference type="AlphaFoldDB" id="A0A0E9WH45"/>
<reference evidence="1" key="1">
    <citation type="submission" date="2014-11" db="EMBL/GenBank/DDBJ databases">
        <authorList>
            <person name="Amaro Gonzalez C."/>
        </authorList>
    </citation>
    <scope>NUCLEOTIDE SEQUENCE</scope>
</reference>